<comment type="catalytic activity">
    <reaction evidence="6">
        <text>N-terminal N-formyl-L-methionyl-[peptide] + H2O = N-terminal L-methionyl-[peptide] + formate</text>
        <dbReference type="Rhea" id="RHEA:24420"/>
        <dbReference type="Rhea" id="RHEA-COMP:10639"/>
        <dbReference type="Rhea" id="RHEA-COMP:10640"/>
        <dbReference type="ChEBI" id="CHEBI:15377"/>
        <dbReference type="ChEBI" id="CHEBI:15740"/>
        <dbReference type="ChEBI" id="CHEBI:49298"/>
        <dbReference type="ChEBI" id="CHEBI:64731"/>
        <dbReference type="EC" id="3.5.1.88"/>
    </reaction>
</comment>
<sequence length="227" mass="24638">MTVRPIVIHGDPVLHNATAPVTESPAELRELIHDMYETMDVAHGVGLAANQIGVGKRLFVYNCPDIEGPNGSEKPKAEIDANGGAVRRGCVINPVLETSEIPLSMPRDDGEDDEGCLSVPGETFPTGRADWARVTGTDAEGNEISIEGYGLFARCLQHEVGHLDGYLYTDTLIGRHRRAAKKTIKRNGWTEAGLTWMPGSDEDPFGHDDPTQTEDADIPPALRKNTD</sequence>
<dbReference type="CDD" id="cd00487">
    <property type="entry name" value="Pep_deformylase"/>
    <property type="match status" value="1"/>
</dbReference>
<gene>
    <name evidence="6" type="primary">def</name>
    <name evidence="8" type="ORF">JDV75_11145</name>
</gene>
<proteinExistence type="inferred from homology"/>
<dbReference type="Gene3D" id="3.90.45.10">
    <property type="entry name" value="Peptide deformylase"/>
    <property type="match status" value="1"/>
</dbReference>
<dbReference type="InterPro" id="IPR023635">
    <property type="entry name" value="Peptide_deformylase"/>
</dbReference>
<comment type="similarity">
    <text evidence="1 6">Belongs to the polypeptide deformylase family.</text>
</comment>
<dbReference type="PRINTS" id="PR01576">
    <property type="entry name" value="PDEFORMYLASE"/>
</dbReference>
<dbReference type="RefSeq" id="WP_198739313.1">
    <property type="nucleotide sequence ID" value="NZ_JAEIOS010000015.1"/>
</dbReference>
<accession>A0A934MBU2</accession>
<keyword evidence="4 6" id="KW-0648">Protein biosynthesis</keyword>
<evidence type="ECO:0000256" key="5">
    <source>
        <dbReference type="ARBA" id="ARBA00023004"/>
    </source>
</evidence>
<feature type="active site" evidence="6">
    <location>
        <position position="159"/>
    </location>
</feature>
<feature type="region of interest" description="Disordered" evidence="7">
    <location>
        <begin position="101"/>
        <end position="124"/>
    </location>
</feature>
<evidence type="ECO:0000256" key="1">
    <source>
        <dbReference type="ARBA" id="ARBA00010759"/>
    </source>
</evidence>
<protein>
    <recommendedName>
        <fullName evidence="6">Peptide deformylase</fullName>
        <shortName evidence="6">PDF</shortName>
        <ecNumber evidence="6">3.5.1.88</ecNumber>
    </recommendedName>
    <alternativeName>
        <fullName evidence="6">Polypeptide deformylase</fullName>
    </alternativeName>
</protein>
<feature type="binding site" evidence="6">
    <location>
        <position position="162"/>
    </location>
    <ligand>
        <name>Fe cation</name>
        <dbReference type="ChEBI" id="CHEBI:24875"/>
    </ligand>
</feature>
<feature type="binding site" evidence="6">
    <location>
        <position position="158"/>
    </location>
    <ligand>
        <name>Fe cation</name>
        <dbReference type="ChEBI" id="CHEBI:24875"/>
    </ligand>
</feature>
<dbReference type="PIRSF" id="PIRSF004749">
    <property type="entry name" value="Pep_def"/>
    <property type="match status" value="1"/>
</dbReference>
<dbReference type="HAMAP" id="MF_00163">
    <property type="entry name" value="Pep_deformylase"/>
    <property type="match status" value="1"/>
</dbReference>
<comment type="caution">
    <text evidence="8">The sequence shown here is derived from an EMBL/GenBank/DDBJ whole genome shotgun (WGS) entry which is preliminary data.</text>
</comment>
<dbReference type="Pfam" id="PF01327">
    <property type="entry name" value="Pep_deformylase"/>
    <property type="match status" value="1"/>
</dbReference>
<keyword evidence="9" id="KW-1185">Reference proteome</keyword>
<evidence type="ECO:0000256" key="6">
    <source>
        <dbReference type="HAMAP-Rule" id="MF_00163"/>
    </source>
</evidence>
<dbReference type="EMBL" id="JAEIOS010000015">
    <property type="protein sequence ID" value="MBI8990308.1"/>
    <property type="molecule type" value="Genomic_DNA"/>
</dbReference>
<dbReference type="GO" id="GO:0006412">
    <property type="term" value="P:translation"/>
    <property type="evidence" value="ECO:0007669"/>
    <property type="project" value="UniProtKB-UniRule"/>
</dbReference>
<comment type="function">
    <text evidence="6">Removes the formyl group from the N-terminal Met of newly synthesized proteins. Requires at least a dipeptide for an efficient rate of reaction. N-terminal L-methionine is a prerequisite for activity but the enzyme has broad specificity at other positions.</text>
</comment>
<keyword evidence="2 6" id="KW-0479">Metal-binding</keyword>
<dbReference type="PANTHER" id="PTHR10458:SF2">
    <property type="entry name" value="PEPTIDE DEFORMYLASE, MITOCHONDRIAL"/>
    <property type="match status" value="1"/>
</dbReference>
<dbReference type="GO" id="GO:0046872">
    <property type="term" value="F:metal ion binding"/>
    <property type="evidence" value="ECO:0007669"/>
    <property type="project" value="UniProtKB-KW"/>
</dbReference>
<keyword evidence="5 6" id="KW-0408">Iron</keyword>
<dbReference type="NCBIfam" id="TIGR00079">
    <property type="entry name" value="pept_deformyl"/>
    <property type="match status" value="1"/>
</dbReference>
<feature type="region of interest" description="Disordered" evidence="7">
    <location>
        <begin position="192"/>
        <end position="227"/>
    </location>
</feature>
<dbReference type="NCBIfam" id="NF009483">
    <property type="entry name" value="PRK12846.1-4"/>
    <property type="match status" value="1"/>
</dbReference>
<dbReference type="NCBIfam" id="NF001159">
    <property type="entry name" value="PRK00150.1-3"/>
    <property type="match status" value="1"/>
</dbReference>
<dbReference type="AlphaFoldDB" id="A0A934MBU2"/>
<comment type="cofactor">
    <cofactor evidence="6">
        <name>Fe(2+)</name>
        <dbReference type="ChEBI" id="CHEBI:29033"/>
    </cofactor>
    <text evidence="6">Binds 1 Fe(2+) ion.</text>
</comment>
<reference evidence="8" key="1">
    <citation type="submission" date="2020-12" db="EMBL/GenBank/DDBJ databases">
        <title>Genome public.</title>
        <authorList>
            <person name="Sun Q."/>
        </authorList>
    </citation>
    <scope>NUCLEOTIDE SEQUENCE</scope>
    <source>
        <strain evidence="8">CCM 8863</strain>
    </source>
</reference>
<dbReference type="EC" id="3.5.1.88" evidence="6"/>
<dbReference type="InterPro" id="IPR036821">
    <property type="entry name" value="Peptide_deformylase_sf"/>
</dbReference>
<organism evidence="8 9">
    <name type="scientific">Corynebacterium meridianum</name>
    <dbReference type="NCBI Taxonomy" id="2765363"/>
    <lineage>
        <taxon>Bacteria</taxon>
        <taxon>Bacillati</taxon>
        <taxon>Actinomycetota</taxon>
        <taxon>Actinomycetes</taxon>
        <taxon>Mycobacteriales</taxon>
        <taxon>Corynebacteriaceae</taxon>
        <taxon>Corynebacterium</taxon>
    </lineage>
</organism>
<evidence type="ECO:0000313" key="9">
    <source>
        <dbReference type="Proteomes" id="UP000645966"/>
    </source>
</evidence>
<evidence type="ECO:0000256" key="4">
    <source>
        <dbReference type="ARBA" id="ARBA00022917"/>
    </source>
</evidence>
<evidence type="ECO:0000256" key="7">
    <source>
        <dbReference type="SAM" id="MobiDB-lite"/>
    </source>
</evidence>
<evidence type="ECO:0000313" key="8">
    <source>
        <dbReference type="EMBL" id="MBI8990308.1"/>
    </source>
</evidence>
<dbReference type="Proteomes" id="UP000645966">
    <property type="component" value="Unassembled WGS sequence"/>
</dbReference>
<evidence type="ECO:0000256" key="2">
    <source>
        <dbReference type="ARBA" id="ARBA00022723"/>
    </source>
</evidence>
<evidence type="ECO:0000256" key="3">
    <source>
        <dbReference type="ARBA" id="ARBA00022801"/>
    </source>
</evidence>
<keyword evidence="3 6" id="KW-0378">Hydrolase</keyword>
<name>A0A934MBU2_9CORY</name>
<dbReference type="GO" id="GO:0042586">
    <property type="term" value="F:peptide deformylase activity"/>
    <property type="evidence" value="ECO:0007669"/>
    <property type="project" value="UniProtKB-UniRule"/>
</dbReference>
<dbReference type="PANTHER" id="PTHR10458">
    <property type="entry name" value="PEPTIDE DEFORMYLASE"/>
    <property type="match status" value="1"/>
</dbReference>
<feature type="binding site" evidence="6">
    <location>
        <position position="116"/>
    </location>
    <ligand>
        <name>Fe cation</name>
        <dbReference type="ChEBI" id="CHEBI:24875"/>
    </ligand>
</feature>
<dbReference type="SUPFAM" id="SSF56420">
    <property type="entry name" value="Peptide deformylase"/>
    <property type="match status" value="1"/>
</dbReference>